<feature type="region of interest" description="Disordered" evidence="8">
    <location>
        <begin position="1"/>
        <end position="140"/>
    </location>
</feature>
<reference evidence="9 10" key="1">
    <citation type="submission" date="2016-06" db="EMBL/GenBank/DDBJ databases">
        <title>Evolution of pathogenesis and genome organization in the Tremellales.</title>
        <authorList>
            <person name="Cuomo C."/>
            <person name="Litvintseva A."/>
            <person name="Heitman J."/>
            <person name="Chen Y."/>
            <person name="Sun S."/>
            <person name="Springer D."/>
            <person name="Dromer F."/>
            <person name="Young S."/>
            <person name="Zeng Q."/>
            <person name="Chapman S."/>
            <person name="Gujja S."/>
            <person name="Saif S."/>
            <person name="Birren B."/>
        </authorList>
    </citation>
    <scope>NUCLEOTIDE SEQUENCE [LARGE SCALE GENOMIC DNA]</scope>
    <source>
        <strain evidence="9 10">ATCC 28783</strain>
    </source>
</reference>
<evidence type="ECO:0000313" key="10">
    <source>
        <dbReference type="Proteomes" id="UP000289152"/>
    </source>
</evidence>
<dbReference type="GO" id="GO:0016020">
    <property type="term" value="C:membrane"/>
    <property type="evidence" value="ECO:0007669"/>
    <property type="project" value="UniProtKB-SubCell"/>
</dbReference>
<name>A0A4Q1BKJ4_TREME</name>
<dbReference type="VEuPathDB" id="FungiDB:TREMEDRAFT_61077"/>
<keyword evidence="10" id="KW-1185">Reference proteome</keyword>
<dbReference type="PANTHER" id="PTHR40021">
    <property type="entry name" value="DEFECT AT LOW TEMPERATURE PROTEIN 1"/>
    <property type="match status" value="1"/>
</dbReference>
<evidence type="ECO:0000256" key="4">
    <source>
        <dbReference type="ARBA" id="ARBA00022692"/>
    </source>
</evidence>
<evidence type="ECO:0000313" key="9">
    <source>
        <dbReference type="EMBL" id="RXK38259.1"/>
    </source>
</evidence>
<feature type="transmembrane region" description="Helical" evidence="7">
    <location>
        <begin position="152"/>
        <end position="177"/>
    </location>
</feature>
<protein>
    <recommendedName>
        <fullName evidence="3 7">Defect at low temperature protein 1</fullName>
    </recommendedName>
</protein>
<dbReference type="InterPro" id="IPR038869">
    <property type="entry name" value="DLT1"/>
</dbReference>
<evidence type="ECO:0000256" key="1">
    <source>
        <dbReference type="ARBA" id="ARBA00002489"/>
    </source>
</evidence>
<evidence type="ECO:0000256" key="3">
    <source>
        <dbReference type="ARBA" id="ARBA00021353"/>
    </source>
</evidence>
<keyword evidence="6 7" id="KW-0472">Membrane</keyword>
<sequence length="373" mass="41603">MDTTSKRLSTSRPPPLHLTSSSLHPHAFSPLQSTSTLSVPSHPSSSSLPISHISPYGKLPTHRYPPKYTQVPHESPTHNPNLLKAKPTSRIKSTGGRQHIGTGVKSTGISTTALNTSTSTSNPNGKKRLRDVSSTSKNKKSKRWNARLIQSILYQTSFSLFLLITGVLLVGTAYALGEQAVRRGGQKRWNVVIIVGAYFILGMIALFVIWSRWFSIRSILHTMPRPYVPTKQVDIPKKVADHIATEYSRTAIIAHISQATKGQQEGWGRPGTKWENQHFRVYILSTLPTMRQALAPESKAPDHALFPLLHAARELTDEKGAFITFVHTYVEMIEKARFARREPTESEAAACEKLVNVILLTLELRHRRESTET</sequence>
<evidence type="ECO:0000256" key="7">
    <source>
        <dbReference type="RuleBase" id="RU367100"/>
    </source>
</evidence>
<comment type="caution">
    <text evidence="9">The sequence shown here is derived from an EMBL/GenBank/DDBJ whole genome shotgun (WGS) entry which is preliminary data.</text>
</comment>
<feature type="transmembrane region" description="Helical" evidence="7">
    <location>
        <begin position="189"/>
        <end position="210"/>
    </location>
</feature>
<dbReference type="AlphaFoldDB" id="A0A4Q1BKJ4"/>
<comment type="similarity">
    <text evidence="2 7">Belongs to the DLT1 family.</text>
</comment>
<keyword evidence="5 7" id="KW-1133">Transmembrane helix</keyword>
<dbReference type="PANTHER" id="PTHR40021:SF1">
    <property type="entry name" value="DEFECT AT LOW TEMPERATURE PROTEIN 1"/>
    <property type="match status" value="1"/>
</dbReference>
<evidence type="ECO:0000256" key="5">
    <source>
        <dbReference type="ARBA" id="ARBA00022989"/>
    </source>
</evidence>
<dbReference type="Proteomes" id="UP000289152">
    <property type="component" value="Unassembled WGS sequence"/>
</dbReference>
<feature type="compositionally biased region" description="Polar residues" evidence="8">
    <location>
        <begin position="1"/>
        <end position="11"/>
    </location>
</feature>
<dbReference type="EMBL" id="SDIL01000050">
    <property type="protein sequence ID" value="RXK38259.1"/>
    <property type="molecule type" value="Genomic_DNA"/>
</dbReference>
<comment type="function">
    <text evidence="1 7">Required for growth under high-pressure and low-temperature conditions.</text>
</comment>
<comment type="subcellular location">
    <subcellularLocation>
        <location evidence="7">Membrane</location>
        <topology evidence="7">Multi-pass membrane protein</topology>
    </subcellularLocation>
</comment>
<dbReference type="InParanoid" id="A0A4Q1BKJ4"/>
<evidence type="ECO:0000256" key="8">
    <source>
        <dbReference type="SAM" id="MobiDB-lite"/>
    </source>
</evidence>
<evidence type="ECO:0000256" key="2">
    <source>
        <dbReference type="ARBA" id="ARBA00005550"/>
    </source>
</evidence>
<gene>
    <name evidence="7" type="primary">DLT1</name>
    <name evidence="9" type="ORF">M231_04431</name>
</gene>
<accession>A0A4Q1BKJ4</accession>
<organism evidence="9 10">
    <name type="scientific">Tremella mesenterica</name>
    <name type="common">Jelly fungus</name>
    <dbReference type="NCBI Taxonomy" id="5217"/>
    <lineage>
        <taxon>Eukaryota</taxon>
        <taxon>Fungi</taxon>
        <taxon>Dikarya</taxon>
        <taxon>Basidiomycota</taxon>
        <taxon>Agaricomycotina</taxon>
        <taxon>Tremellomycetes</taxon>
        <taxon>Tremellales</taxon>
        <taxon>Tremellaceae</taxon>
        <taxon>Tremella</taxon>
    </lineage>
</organism>
<feature type="compositionally biased region" description="Low complexity" evidence="8">
    <location>
        <begin position="33"/>
        <end position="55"/>
    </location>
</feature>
<feature type="compositionally biased region" description="Low complexity" evidence="8">
    <location>
        <begin position="110"/>
        <end position="124"/>
    </location>
</feature>
<proteinExistence type="inferred from homology"/>
<evidence type="ECO:0000256" key="6">
    <source>
        <dbReference type="ARBA" id="ARBA00023136"/>
    </source>
</evidence>
<dbReference type="OrthoDB" id="337038at2759"/>
<keyword evidence="4 7" id="KW-0812">Transmembrane</keyword>